<reference evidence="3" key="1">
    <citation type="submission" date="2018-01" db="EMBL/GenBank/DDBJ databases">
        <authorList>
            <person name="Mao J.F."/>
        </authorList>
    </citation>
    <scope>NUCLEOTIDE SEQUENCE</scope>
    <source>
        <strain evidence="3">Huo1</strain>
        <tissue evidence="3">Leaf</tissue>
    </source>
</reference>
<dbReference type="SMART" id="SM00368">
    <property type="entry name" value="LRR_RI"/>
    <property type="match status" value="5"/>
</dbReference>
<dbReference type="EMBL" id="PNBA02000009">
    <property type="protein sequence ID" value="KAG6414379.1"/>
    <property type="molecule type" value="Genomic_DNA"/>
</dbReference>
<dbReference type="Gene3D" id="3.40.50.300">
    <property type="entry name" value="P-loop containing nucleotide triphosphate hydrolases"/>
    <property type="match status" value="1"/>
</dbReference>
<feature type="domain" description="COR" evidence="2">
    <location>
        <begin position="708"/>
        <end position="861"/>
    </location>
</feature>
<dbReference type="Proteomes" id="UP000298416">
    <property type="component" value="Unassembled WGS sequence"/>
</dbReference>
<dbReference type="SUPFAM" id="SSF52047">
    <property type="entry name" value="RNI-like"/>
    <property type="match status" value="1"/>
</dbReference>
<dbReference type="PANTHER" id="PTHR47679">
    <property type="entry name" value="PROTEIN TORNADO 1"/>
    <property type="match status" value="1"/>
</dbReference>
<comment type="caution">
    <text evidence="3">The sequence shown here is derived from an EMBL/GenBank/DDBJ whole genome shotgun (WGS) entry which is preliminary data.</text>
</comment>
<protein>
    <recommendedName>
        <fullName evidence="2">COR domain-containing protein</fullName>
    </recommendedName>
</protein>
<accession>A0A8X8XK10</accession>
<dbReference type="InterPro" id="IPR032675">
    <property type="entry name" value="LRR_dom_sf"/>
</dbReference>
<evidence type="ECO:0000256" key="1">
    <source>
        <dbReference type="ARBA" id="ARBA00022737"/>
    </source>
</evidence>
<reference evidence="3" key="2">
    <citation type="submission" date="2020-08" db="EMBL/GenBank/DDBJ databases">
        <title>Plant Genome Project.</title>
        <authorList>
            <person name="Zhang R.-G."/>
        </authorList>
    </citation>
    <scope>NUCLEOTIDE SEQUENCE</scope>
    <source>
        <strain evidence="3">Huo1</strain>
        <tissue evidence="3">Leaf</tissue>
    </source>
</reference>
<gene>
    <name evidence="3" type="ORF">SASPL_127101</name>
</gene>
<sequence>MADFKDLEWAAQGLESGSLDVDTVSFTLSEPPPSCYQETENSINLNISKNSLTRFLKLLTTPTLRNIEFHLMQWELQHMKHLRELLETNPNIARLVFKRNAFTTLCFSELSEALRNSKSVKGIVLSQSGIGPQGGAALAAALRDNRSLQELRIWEDSIGSKGAEELSKMIELNSSLKVLTIFDSKSTTATPLVSAVLARNRSTEVHVWSVDHRGRSCKMVEFSPENSTLRVYRSDVSGACRVACALGRNTTVRSLDMSGVKLKSRWAKQFRWVLEQNRTIREVNLSNAYLKDKGVIYVAAGLFKNQTLEKLGLDGNSFGGIGVEHLLCPLTKFSPLQNQANTALKSLCFGGTRTRIGNAATLVQMLSSNESVMFLGIHDDHSLKTGDMVQLFKSLARNASLRRLSLQGCKGVKGDAVLQAIIETLNVNPWIEHIDLERTPLHVSGQAEAIYQRLGHNNSQEDTEPEPEPGIDVLKDLEMTVPKCARVFLCGQEYAGKSTLCNSISNNISPSKLPYLDHVRTLVNPVEQAIRIKTCRDEDTKISIWNLARQHDFYSPHDLMFPGHGSPCLFLVVSSLFRKSSNREPKTPSEIEEDIQYWLRYLVSNSRRAAQQCMLPSVTIVLTHSDKMDHQSDSLGGIVTVTQRLRDKFQGMVEFYPNVFTVDARSSASVSKLSHHVRKTSKTILERVPRVYQLCNDVAELLTEWRRENHNKPVMRWKEFEDLCQVKVPSLRIRSRHDNKDKVETRRKAVATSLHHIGEVIYFYDLCFLILDCEWFCGEVLSQLTRLDTRKQGTTERNGFVCRKDLEKILIASLQNNIPGMGLNVFENLEAKDLIQMMLKLELCCEVDPLNPNSTLLIPSSLEEGRRRPQRWQLNSPETKYVGRRLQCDDSSHMFLTPGFFPRLQASSTRSSCNFAFCPLFLSSSKYNCVAQI</sequence>
<proteinExistence type="predicted"/>
<dbReference type="Pfam" id="PF16095">
    <property type="entry name" value="COR-A"/>
    <property type="match status" value="1"/>
</dbReference>
<keyword evidence="1" id="KW-0677">Repeat</keyword>
<dbReference type="AlphaFoldDB" id="A0A8X8XK10"/>
<dbReference type="PANTHER" id="PTHR47679:SF1">
    <property type="entry name" value="PROTEIN TORNADO 1"/>
    <property type="match status" value="1"/>
</dbReference>
<organism evidence="3">
    <name type="scientific">Salvia splendens</name>
    <name type="common">Scarlet sage</name>
    <dbReference type="NCBI Taxonomy" id="180675"/>
    <lineage>
        <taxon>Eukaryota</taxon>
        <taxon>Viridiplantae</taxon>
        <taxon>Streptophyta</taxon>
        <taxon>Embryophyta</taxon>
        <taxon>Tracheophyta</taxon>
        <taxon>Spermatophyta</taxon>
        <taxon>Magnoliopsida</taxon>
        <taxon>eudicotyledons</taxon>
        <taxon>Gunneridae</taxon>
        <taxon>Pentapetalae</taxon>
        <taxon>asterids</taxon>
        <taxon>lamiids</taxon>
        <taxon>Lamiales</taxon>
        <taxon>Lamiaceae</taxon>
        <taxon>Nepetoideae</taxon>
        <taxon>Mentheae</taxon>
        <taxon>Salviinae</taxon>
        <taxon>Salvia</taxon>
        <taxon>Salvia subgen. Calosphace</taxon>
        <taxon>core Calosphace</taxon>
    </lineage>
</organism>
<dbReference type="InterPro" id="IPR027417">
    <property type="entry name" value="P-loop_NTPase"/>
</dbReference>
<keyword evidence="4" id="KW-1185">Reference proteome</keyword>
<dbReference type="InterPro" id="IPR032171">
    <property type="entry name" value="COR-A"/>
</dbReference>
<evidence type="ECO:0000313" key="3">
    <source>
        <dbReference type="EMBL" id="KAG6414379.1"/>
    </source>
</evidence>
<evidence type="ECO:0000313" key="4">
    <source>
        <dbReference type="Proteomes" id="UP000298416"/>
    </source>
</evidence>
<evidence type="ECO:0000259" key="2">
    <source>
        <dbReference type="Pfam" id="PF16095"/>
    </source>
</evidence>
<dbReference type="Gene3D" id="3.80.10.10">
    <property type="entry name" value="Ribonuclease Inhibitor"/>
    <property type="match status" value="3"/>
</dbReference>
<name>A0A8X8XK10_SALSN</name>
<dbReference type="SUPFAM" id="SSF52540">
    <property type="entry name" value="P-loop containing nucleoside triphosphate hydrolases"/>
    <property type="match status" value="1"/>
</dbReference>